<evidence type="ECO:0000259" key="8">
    <source>
        <dbReference type="Pfam" id="PF12436"/>
    </source>
</evidence>
<sequence length="1173" mass="132795">MGFASGGLKLYEESWPGCTTPVKPLSLRSLRHGDIICFQVANSDEYLTLVMQGRRQLYPDTEVFYDSFTTRVTVAIQPQFSCVLRDPNYANVLLSKSFTYDQMANRAGEILQVDPTKLRFYTRHGNFNPEPIDRNATLADMMERPFKDWTSHRIFFYKLSEMSTCQVESKRWMEITATGAHNSDESKHSLLMPTTSSMNDSADQLLALVRVSEPPSQKSNFFTIGGGRIQKQLAGKEPLKGVPDAILKMLEFVPKLDADGKNYLQWIAALESVLGIATGKVKLLTTPGQLISAAEDQLIRQAITASVDDALLPALDKAESGMAALIQLQMHFTFNNRSRGPIQKLFESGFKLTEESFIGLFFHLSLPKLATQPFADICRKIDERPGGASIVSNDDLLKIARAQLVHFRQHHKITLREDDKIRPVLLQLSERRQILSRKNSSNVFIANFKPFGLFLTNTRSTLGHVFVNITHLTGKRSSAIPSPCSDFRQPRRIRNHLCLTESEMDYRSTLTVKIITNETFRAHQGFGLALFRDATMPPSTLLTYRVAKQEPFLDFKSRLAQALRYQPNQFRLWLLSTSRYNSESRGLRPNSVVPEDDPELKMSSVDPQLASGFFCSSGELVFYLEVLDPTGVALDVKHDSENRIIFVKYFDASRQTLTGIDHFYVSHYRVTSQLPPLLNKRMNLPRDTPLQFYKIRGGSLAATIFFGNEEVDQGSILDLSKSTNCYMYSSDEPEVGDIYCFQVKPSDHELAELKRQKLCINAEEFYDFLKERVQIEFKPRHDAMAATIEFSLILSRKFTYDQMAAKVSERLHHDPKLLRFTNSHKGNPQNVILQHNTVADMMQLPNMDPSSHRSYGRSSSPSEQLSKDFFYELLDLPTGEVQPKRMVKITWTGAHNREEGRYSLLMPTASSINDLVEKLSTLVHFSKNSSRKIKLFTIRGDQIEKHLLGYELLKDVPDDETIYAAEASAMTVQQFDPAAMLKMLEFVTKLNVDGSNYEQWLRALESILGMATGKVKLLTTPGHTISDAEDLMIKQAIAASVDDALVLAVLEAETGLAAFVEIQKRYTLHSRNGHIRIMKEILQTKFNARDTTADIKSHFQRIEHLAKVLFGSGFVLTQESFIGLFFHLSLPELDSQPFVNVCRRIDERPGGASIVSNADLLKIAQTELARFRQ</sequence>
<evidence type="ECO:0000256" key="4">
    <source>
        <dbReference type="ARBA" id="ARBA00022670"/>
    </source>
</evidence>
<dbReference type="InterPro" id="IPR024729">
    <property type="entry name" value="USP7_ICP0-binding_dom"/>
</dbReference>
<dbReference type="VEuPathDB" id="FungiDB:PSTT_06022"/>
<reference evidence="10" key="1">
    <citation type="submission" date="2017-12" db="EMBL/GenBank/DDBJ databases">
        <title>Gene loss provides genomic basis for host adaptation in cereal stripe rust fungi.</title>
        <authorList>
            <person name="Xia C."/>
        </authorList>
    </citation>
    <scope>NUCLEOTIDE SEQUENCE [LARGE SCALE GENOMIC DNA]</scope>
    <source>
        <strain evidence="10">93-210</strain>
    </source>
</reference>
<comment type="caution">
    <text evidence="10">The sequence shown here is derived from an EMBL/GenBank/DDBJ whole genome shotgun (WGS) entry which is preliminary data.</text>
</comment>
<dbReference type="Pfam" id="PF12436">
    <property type="entry name" value="USP7_ICP0_bdg"/>
    <property type="match status" value="2"/>
</dbReference>
<evidence type="ECO:0000256" key="2">
    <source>
        <dbReference type="ARBA" id="ARBA00009085"/>
    </source>
</evidence>
<feature type="domain" description="Ubiquitin carboxyl-terminal hydrolase C-terminal" evidence="9">
    <location>
        <begin position="869"/>
        <end position="974"/>
    </location>
</feature>
<comment type="catalytic activity">
    <reaction evidence="1">
        <text>Thiol-dependent hydrolysis of ester, thioester, amide, peptide and isopeptide bonds formed by the C-terminal Gly of ubiquitin (a 76-residue protein attached to proteins as an intracellular targeting signal).</text>
        <dbReference type="EC" id="3.4.19.12"/>
    </reaction>
</comment>
<keyword evidence="6" id="KW-0378">Hydrolase</keyword>
<organism evidence="10 11">
    <name type="scientific">Puccinia striiformis</name>
    <dbReference type="NCBI Taxonomy" id="27350"/>
    <lineage>
        <taxon>Eukaryota</taxon>
        <taxon>Fungi</taxon>
        <taxon>Dikarya</taxon>
        <taxon>Basidiomycota</taxon>
        <taxon>Pucciniomycotina</taxon>
        <taxon>Pucciniomycetes</taxon>
        <taxon>Pucciniales</taxon>
        <taxon>Pucciniaceae</taxon>
        <taxon>Puccinia</taxon>
    </lineage>
</organism>
<dbReference type="GO" id="GO:0006508">
    <property type="term" value="P:proteolysis"/>
    <property type="evidence" value="ECO:0007669"/>
    <property type="project" value="UniProtKB-KW"/>
</dbReference>
<dbReference type="VEuPathDB" id="FungiDB:PSHT_06102"/>
<keyword evidence="11" id="KW-1185">Reference proteome</keyword>
<feature type="domain" description="Ubiquitin carboxyl-terminal hydrolase C-terminal" evidence="9">
    <location>
        <begin position="155"/>
        <end position="259"/>
    </location>
</feature>
<proteinExistence type="inferred from homology"/>
<evidence type="ECO:0000313" key="10">
    <source>
        <dbReference type="EMBL" id="POW10530.1"/>
    </source>
</evidence>
<protein>
    <recommendedName>
        <fullName evidence="3">ubiquitinyl hydrolase 1</fullName>
        <ecNumber evidence="3">3.4.19.12</ecNumber>
    </recommendedName>
</protein>
<dbReference type="Proteomes" id="UP000239156">
    <property type="component" value="Unassembled WGS sequence"/>
</dbReference>
<evidence type="ECO:0000256" key="7">
    <source>
        <dbReference type="ARBA" id="ARBA00022807"/>
    </source>
</evidence>
<accession>A0A2S4VMD9</accession>
<keyword evidence="5" id="KW-0833">Ubl conjugation pathway</keyword>
<dbReference type="InterPro" id="IPR029346">
    <property type="entry name" value="USP_C"/>
</dbReference>
<dbReference type="EC" id="3.4.19.12" evidence="3"/>
<evidence type="ECO:0000256" key="5">
    <source>
        <dbReference type="ARBA" id="ARBA00022786"/>
    </source>
</evidence>
<evidence type="ECO:0000256" key="6">
    <source>
        <dbReference type="ARBA" id="ARBA00022801"/>
    </source>
</evidence>
<evidence type="ECO:0000313" key="11">
    <source>
        <dbReference type="Proteomes" id="UP000239156"/>
    </source>
</evidence>
<dbReference type="VEuPathDB" id="FungiDB:PSHT_06103"/>
<dbReference type="Pfam" id="PF14533">
    <property type="entry name" value="USP7_C2"/>
    <property type="match status" value="2"/>
</dbReference>
<gene>
    <name evidence="10" type="ORF">PSTT_06022</name>
</gene>
<evidence type="ECO:0000256" key="3">
    <source>
        <dbReference type="ARBA" id="ARBA00012759"/>
    </source>
</evidence>
<keyword evidence="4" id="KW-0645">Protease</keyword>
<dbReference type="GO" id="GO:0004843">
    <property type="term" value="F:cysteine-type deubiquitinase activity"/>
    <property type="evidence" value="ECO:0007669"/>
    <property type="project" value="UniProtKB-EC"/>
</dbReference>
<feature type="domain" description="Ubiquitin carboxyl-terminal hydrolase 7 ICP0-binding" evidence="8">
    <location>
        <begin position="570"/>
        <end position="841"/>
    </location>
</feature>
<comment type="similarity">
    <text evidence="2">Belongs to the peptidase C19 family.</text>
</comment>
<feature type="domain" description="Ubiquitin carboxyl-terminal hydrolase 7 ICP0-binding" evidence="8">
    <location>
        <begin position="8"/>
        <end position="141"/>
    </location>
</feature>
<evidence type="ECO:0000259" key="9">
    <source>
        <dbReference type="Pfam" id="PF14533"/>
    </source>
</evidence>
<dbReference type="AlphaFoldDB" id="A0A2S4VMD9"/>
<name>A0A2S4VMD9_9BASI</name>
<dbReference type="EMBL" id="PKSL01000045">
    <property type="protein sequence ID" value="POW10530.1"/>
    <property type="molecule type" value="Genomic_DNA"/>
</dbReference>
<evidence type="ECO:0000256" key="1">
    <source>
        <dbReference type="ARBA" id="ARBA00000707"/>
    </source>
</evidence>
<dbReference type="Gene3D" id="3.10.20.90">
    <property type="entry name" value="Phosphatidylinositol 3-kinase Catalytic Subunit, Chain A, domain 1"/>
    <property type="match status" value="3"/>
</dbReference>
<keyword evidence="7" id="KW-0788">Thiol protease</keyword>